<protein>
    <submittedName>
        <fullName evidence="1">Uncharacterized protein</fullName>
    </submittedName>
</protein>
<gene>
    <name evidence="1" type="ORF">FHS94_001286</name>
</gene>
<evidence type="ECO:0000313" key="2">
    <source>
        <dbReference type="Proteomes" id="UP000546200"/>
    </source>
</evidence>
<accession>A0A7W9ETT2</accession>
<dbReference type="RefSeq" id="WP_184055763.1">
    <property type="nucleotide sequence ID" value="NZ_JACIJK010000003.1"/>
</dbReference>
<evidence type="ECO:0000313" key="1">
    <source>
        <dbReference type="EMBL" id="MBB5714455.1"/>
    </source>
</evidence>
<sequence length="63" mass="6832">MTRNGDRILRRPLLVGVAFVATVLHVLRVRDPGPSALIYFGAQRRVAESLSANRGSVGALFGR</sequence>
<dbReference type="EMBL" id="JACIJK010000003">
    <property type="protein sequence ID" value="MBB5714455.1"/>
    <property type="molecule type" value="Genomic_DNA"/>
</dbReference>
<reference evidence="1 2" key="1">
    <citation type="submission" date="2020-08" db="EMBL/GenBank/DDBJ databases">
        <title>Genomic Encyclopedia of Type Strains, Phase IV (KMG-IV): sequencing the most valuable type-strain genomes for metagenomic binning, comparative biology and taxonomic classification.</title>
        <authorList>
            <person name="Goeker M."/>
        </authorList>
    </citation>
    <scope>NUCLEOTIDE SEQUENCE [LARGE SCALE GENOMIC DNA]</scope>
    <source>
        <strain evidence="1 2">DSM 100044</strain>
    </source>
</reference>
<keyword evidence="2" id="KW-1185">Reference proteome</keyword>
<comment type="caution">
    <text evidence="1">The sequence shown here is derived from an EMBL/GenBank/DDBJ whole genome shotgun (WGS) entry which is preliminary data.</text>
</comment>
<organism evidence="1 2">
    <name type="scientific">Sphingomonas aerophila</name>
    <dbReference type="NCBI Taxonomy" id="1344948"/>
    <lineage>
        <taxon>Bacteria</taxon>
        <taxon>Pseudomonadati</taxon>
        <taxon>Pseudomonadota</taxon>
        <taxon>Alphaproteobacteria</taxon>
        <taxon>Sphingomonadales</taxon>
        <taxon>Sphingomonadaceae</taxon>
        <taxon>Sphingomonas</taxon>
    </lineage>
</organism>
<name>A0A7W9ETT2_9SPHN</name>
<proteinExistence type="predicted"/>
<dbReference type="AlphaFoldDB" id="A0A7W9ETT2"/>
<dbReference type="Proteomes" id="UP000546200">
    <property type="component" value="Unassembled WGS sequence"/>
</dbReference>